<feature type="domain" description="Integral membrane bound transporter" evidence="6">
    <location>
        <begin position="53"/>
        <end position="174"/>
    </location>
</feature>
<evidence type="ECO:0000259" key="6">
    <source>
        <dbReference type="Pfam" id="PF13515"/>
    </source>
</evidence>
<dbReference type="InterPro" id="IPR049453">
    <property type="entry name" value="Memb_transporter_dom"/>
</dbReference>
<feature type="transmembrane region" description="Helical" evidence="5">
    <location>
        <begin position="89"/>
        <end position="106"/>
    </location>
</feature>
<keyword evidence="3 5" id="KW-1133">Transmembrane helix</keyword>
<dbReference type="Pfam" id="PF13515">
    <property type="entry name" value="FUSC_2"/>
    <property type="match status" value="1"/>
</dbReference>
<evidence type="ECO:0000313" key="8">
    <source>
        <dbReference type="Proteomes" id="UP001620339"/>
    </source>
</evidence>
<protein>
    <submittedName>
        <fullName evidence="7">FUSC family protein</fullName>
    </submittedName>
</protein>
<comment type="caution">
    <text evidence="7">The sequence shown here is derived from an EMBL/GenBank/DDBJ whole genome shotgun (WGS) entry which is preliminary data.</text>
</comment>
<sequence>MKKPRRPLAEHRLRLDALVGEAQWLWKALPRHQRLMIGLVRALLAVLAASLGYFGARSLGLQQGYWAAITAISVSQSSYIDVRSSSRDQFLGAVIGGLIGMAVATLGHDRYLTYVLAVTIGMVLCSVFDLGAAGRISGITTTIIMLVPQHGAFWQIALFRLGEVTLGATAALLVSALFNALERRLFGAPPTT</sequence>
<evidence type="ECO:0000256" key="4">
    <source>
        <dbReference type="ARBA" id="ARBA00023136"/>
    </source>
</evidence>
<evidence type="ECO:0000256" key="5">
    <source>
        <dbReference type="SAM" id="Phobius"/>
    </source>
</evidence>
<name>A0ABW8J8W5_9GAMM</name>
<feature type="transmembrane region" description="Helical" evidence="5">
    <location>
        <begin position="35"/>
        <end position="53"/>
    </location>
</feature>
<evidence type="ECO:0000256" key="3">
    <source>
        <dbReference type="ARBA" id="ARBA00022989"/>
    </source>
</evidence>
<dbReference type="RefSeq" id="WP_404613853.1">
    <property type="nucleotide sequence ID" value="NZ_JADIKK010000008.1"/>
</dbReference>
<organism evidence="7 8">
    <name type="scientific">Rhodanobacter hydrolyticus</name>
    <dbReference type="NCBI Taxonomy" id="2250595"/>
    <lineage>
        <taxon>Bacteria</taxon>
        <taxon>Pseudomonadati</taxon>
        <taxon>Pseudomonadota</taxon>
        <taxon>Gammaproteobacteria</taxon>
        <taxon>Lysobacterales</taxon>
        <taxon>Rhodanobacteraceae</taxon>
        <taxon>Rhodanobacter</taxon>
    </lineage>
</organism>
<reference evidence="7 8" key="1">
    <citation type="submission" date="2020-10" db="EMBL/GenBank/DDBJ databases">
        <title>Phylogeny of dyella-like bacteria.</title>
        <authorList>
            <person name="Fu J."/>
        </authorList>
    </citation>
    <scope>NUCLEOTIDE SEQUENCE [LARGE SCALE GENOMIC DNA]</scope>
    <source>
        <strain evidence="7 8">KACC 19113</strain>
    </source>
</reference>
<feature type="transmembrane region" description="Helical" evidence="5">
    <location>
        <begin position="164"/>
        <end position="181"/>
    </location>
</feature>
<evidence type="ECO:0000313" key="7">
    <source>
        <dbReference type="EMBL" id="MFK2877576.1"/>
    </source>
</evidence>
<accession>A0ABW8J8W5</accession>
<evidence type="ECO:0000256" key="1">
    <source>
        <dbReference type="ARBA" id="ARBA00004141"/>
    </source>
</evidence>
<keyword evidence="8" id="KW-1185">Reference proteome</keyword>
<keyword evidence="2 5" id="KW-0812">Transmembrane</keyword>
<comment type="subcellular location">
    <subcellularLocation>
        <location evidence="1">Membrane</location>
        <topology evidence="1">Multi-pass membrane protein</topology>
    </subcellularLocation>
</comment>
<keyword evidence="4 5" id="KW-0472">Membrane</keyword>
<proteinExistence type="predicted"/>
<gene>
    <name evidence="7" type="ORF">ISP25_10895</name>
</gene>
<dbReference type="EMBL" id="JADIKK010000008">
    <property type="protein sequence ID" value="MFK2877576.1"/>
    <property type="molecule type" value="Genomic_DNA"/>
</dbReference>
<feature type="transmembrane region" description="Helical" evidence="5">
    <location>
        <begin position="112"/>
        <end position="132"/>
    </location>
</feature>
<dbReference type="Proteomes" id="UP001620339">
    <property type="component" value="Unassembled WGS sequence"/>
</dbReference>
<evidence type="ECO:0000256" key="2">
    <source>
        <dbReference type="ARBA" id="ARBA00022692"/>
    </source>
</evidence>